<name>A0A937CUS7_9BURK</name>
<evidence type="ECO:0000313" key="1">
    <source>
        <dbReference type="EMBL" id="MBL0393004.1"/>
    </source>
</evidence>
<dbReference type="EMBL" id="JAEQNE010000004">
    <property type="protein sequence ID" value="MBL0393004.1"/>
    <property type="molecule type" value="Genomic_DNA"/>
</dbReference>
<dbReference type="AlphaFoldDB" id="A0A937CUS7"/>
<dbReference type="RefSeq" id="WP_201675666.1">
    <property type="nucleotide sequence ID" value="NZ_JAEQNE010000004.1"/>
</dbReference>
<dbReference type="Proteomes" id="UP000599109">
    <property type="component" value="Unassembled WGS sequence"/>
</dbReference>
<protein>
    <submittedName>
        <fullName evidence="1">Uncharacterized protein</fullName>
    </submittedName>
</protein>
<sequence length="276" mass="29588">MSRLWPERTCAVLCPDQLQVVRTGPRWRRGAPFTLAESFAGDEATPPWQAAVDALGRFLASGEAGSGALDVVLSNHFVRYLLMPWNPQIASAEEFRHCAAAMFEDIHGDVAAEWDVTVSAERAGASRVAAAVDRSLLAAIRAAMAPSRLRLASVQPYLMAAYNRVARAHTGKDFVFMLLEARRACILAAQGGKWCYLSTAAAPEPAQALSSLLARELQLADLQGEALPPVYVHAAHRRGLDLPPVHGAQPRVLEARPLAGLPPSNVLACELAASLA</sequence>
<reference evidence="1 2" key="1">
    <citation type="journal article" date="2017" name="Int. J. Syst. Evol. Microbiol.">
        <title>Ramlibacter monticola sp. nov., isolated from forest soil.</title>
        <authorList>
            <person name="Chaudhary D.K."/>
            <person name="Kim J."/>
        </authorList>
    </citation>
    <scope>NUCLEOTIDE SEQUENCE [LARGE SCALE GENOMIC DNA]</scope>
    <source>
        <strain evidence="1 2">KACC 19175</strain>
    </source>
</reference>
<organism evidence="1 2">
    <name type="scientific">Ramlibacter monticola</name>
    <dbReference type="NCBI Taxonomy" id="1926872"/>
    <lineage>
        <taxon>Bacteria</taxon>
        <taxon>Pseudomonadati</taxon>
        <taxon>Pseudomonadota</taxon>
        <taxon>Betaproteobacteria</taxon>
        <taxon>Burkholderiales</taxon>
        <taxon>Comamonadaceae</taxon>
        <taxon>Ramlibacter</taxon>
    </lineage>
</organism>
<comment type="caution">
    <text evidence="1">The sequence shown here is derived from an EMBL/GenBank/DDBJ whole genome shotgun (WGS) entry which is preliminary data.</text>
</comment>
<evidence type="ECO:0000313" key="2">
    <source>
        <dbReference type="Proteomes" id="UP000599109"/>
    </source>
</evidence>
<proteinExistence type="predicted"/>
<accession>A0A937CUS7</accession>
<gene>
    <name evidence="1" type="ORF">JJ685_17835</name>
</gene>
<keyword evidence="2" id="KW-1185">Reference proteome</keyword>